<comment type="caution">
    <text evidence="4">The sequence shown here is derived from an EMBL/GenBank/DDBJ whole genome shotgun (WGS) entry which is preliminary data.</text>
</comment>
<dbReference type="RefSeq" id="XP_066667982.1">
    <property type="nucleotide sequence ID" value="XM_066812640.1"/>
</dbReference>
<reference evidence="4 5" key="1">
    <citation type="submission" date="2023-01" db="EMBL/GenBank/DDBJ databases">
        <title>Analysis of 21 Apiospora genomes using comparative genomics revels a genus with tremendous synthesis potential of carbohydrate active enzymes and secondary metabolites.</title>
        <authorList>
            <person name="Sorensen T."/>
        </authorList>
    </citation>
    <scope>NUCLEOTIDE SEQUENCE [LARGE SCALE GENOMIC DNA]</scope>
    <source>
        <strain evidence="4 5">CBS 114990</strain>
    </source>
</reference>
<dbReference type="InterPro" id="IPR037523">
    <property type="entry name" value="VOC_core"/>
</dbReference>
<dbReference type="PROSITE" id="PS51819">
    <property type="entry name" value="VOC"/>
    <property type="match status" value="2"/>
</dbReference>
<dbReference type="PANTHER" id="PTHR43048">
    <property type="entry name" value="METHYLMALONYL-COA EPIMERASE"/>
    <property type="match status" value="1"/>
</dbReference>
<feature type="domain" description="VOC" evidence="3">
    <location>
        <begin position="194"/>
        <end position="321"/>
    </location>
</feature>
<evidence type="ECO:0000256" key="1">
    <source>
        <dbReference type="ARBA" id="ARBA00022723"/>
    </source>
</evidence>
<name>A0ABR1WAJ4_9PEZI</name>
<evidence type="ECO:0000313" key="5">
    <source>
        <dbReference type="Proteomes" id="UP001433268"/>
    </source>
</evidence>
<evidence type="ECO:0000259" key="3">
    <source>
        <dbReference type="PROSITE" id="PS51819"/>
    </source>
</evidence>
<organism evidence="4 5">
    <name type="scientific">Apiospora hydei</name>
    <dbReference type="NCBI Taxonomy" id="1337664"/>
    <lineage>
        <taxon>Eukaryota</taxon>
        <taxon>Fungi</taxon>
        <taxon>Dikarya</taxon>
        <taxon>Ascomycota</taxon>
        <taxon>Pezizomycotina</taxon>
        <taxon>Sordariomycetes</taxon>
        <taxon>Xylariomycetidae</taxon>
        <taxon>Amphisphaeriales</taxon>
        <taxon>Apiosporaceae</taxon>
        <taxon>Apiospora</taxon>
    </lineage>
</organism>
<keyword evidence="1" id="KW-0479">Metal-binding</keyword>
<protein>
    <submittedName>
        <fullName evidence="4">Glyoxalase family protein</fullName>
    </submittedName>
</protein>
<feature type="region of interest" description="Disordered" evidence="2">
    <location>
        <begin position="326"/>
        <end position="354"/>
    </location>
</feature>
<feature type="domain" description="VOC" evidence="3">
    <location>
        <begin position="13"/>
        <end position="125"/>
    </location>
</feature>
<dbReference type="Gene3D" id="3.10.180.10">
    <property type="entry name" value="2,3-Dihydroxybiphenyl 1,2-Dioxygenase, domain 1"/>
    <property type="match status" value="2"/>
</dbReference>
<keyword evidence="5" id="KW-1185">Reference proteome</keyword>
<evidence type="ECO:0000256" key="2">
    <source>
        <dbReference type="SAM" id="MobiDB-lite"/>
    </source>
</evidence>
<dbReference type="PANTHER" id="PTHR43048:SF3">
    <property type="entry name" value="METHYLMALONYL-COA EPIMERASE, MITOCHONDRIAL"/>
    <property type="match status" value="1"/>
</dbReference>
<evidence type="ECO:0000313" key="4">
    <source>
        <dbReference type="EMBL" id="KAK8080507.1"/>
    </source>
</evidence>
<dbReference type="EMBL" id="JAQQWN010000006">
    <property type="protein sequence ID" value="KAK8080507.1"/>
    <property type="molecule type" value="Genomic_DNA"/>
</dbReference>
<dbReference type="InterPro" id="IPR029068">
    <property type="entry name" value="Glyas_Bleomycin-R_OHBP_Dase"/>
</dbReference>
<dbReference type="SUPFAM" id="SSF54593">
    <property type="entry name" value="Glyoxalase/Bleomycin resistance protein/Dihydroxybiphenyl dioxygenase"/>
    <property type="match status" value="1"/>
</dbReference>
<gene>
    <name evidence="4" type="ORF">PG997_008325</name>
</gene>
<dbReference type="InterPro" id="IPR051785">
    <property type="entry name" value="MMCE/EMCE_epimerase"/>
</dbReference>
<proteinExistence type="predicted"/>
<dbReference type="Proteomes" id="UP001433268">
    <property type="component" value="Unassembled WGS sequence"/>
</dbReference>
<accession>A0ABR1WAJ4</accession>
<sequence length="354" mass="40940">MAAEAPRKIVLNRICHAYYKYKDMDKAVQWFHDFGFTEEKRVNGDEKIYFRGYGTAPWVVCAVKADRDEFAGVGYVVESEDELRYAAETLPKATKIYELEDAPGKGKCVTFYDPVDNFPFHLVYGQEETGVLEIPLPQEPINYVSLYPCQPPSLSRIAAAPLVLRRDASDRPFEKNRPKNHFQRFQKRPAPVHKLGHWGHCSTNYAKDYEFYTTRFNLIASDLVHDEAGTDITCFLRLDRGKEPVDHHCFFFYQARLLGPKFHVHHTSYETHDFDTQVLGHDWLREKGYKNCWGVGRHVLGSQIFDYWFDPTGNIMEHYVDGDLVDDTQPPHRSKASPDSLHVWGPDVPGDFLE</sequence>
<dbReference type="GeneID" id="92045700"/>